<evidence type="ECO:0000256" key="8">
    <source>
        <dbReference type="PROSITE-ProRule" id="PRU00094"/>
    </source>
</evidence>
<dbReference type="STRING" id="13706.A0A1X2HT02"/>
<feature type="compositionally biased region" description="Low complexity" evidence="9">
    <location>
        <begin position="383"/>
        <end position="404"/>
    </location>
</feature>
<evidence type="ECO:0000256" key="2">
    <source>
        <dbReference type="ARBA" id="ARBA00022723"/>
    </source>
</evidence>
<keyword evidence="5" id="KW-0805">Transcription regulation</keyword>
<evidence type="ECO:0000256" key="6">
    <source>
        <dbReference type="ARBA" id="ARBA00023163"/>
    </source>
</evidence>
<evidence type="ECO:0000259" key="10">
    <source>
        <dbReference type="PROSITE" id="PS50114"/>
    </source>
</evidence>
<dbReference type="PROSITE" id="PS00344">
    <property type="entry name" value="GATA_ZN_FINGER_1"/>
    <property type="match status" value="1"/>
</dbReference>
<comment type="subcellular location">
    <subcellularLocation>
        <location evidence="1">Nucleus</location>
    </subcellularLocation>
</comment>
<keyword evidence="6" id="KW-0804">Transcription</keyword>
<feature type="compositionally biased region" description="Low complexity" evidence="9">
    <location>
        <begin position="636"/>
        <end position="649"/>
    </location>
</feature>
<evidence type="ECO:0000313" key="11">
    <source>
        <dbReference type="EMBL" id="ORZ02661.1"/>
    </source>
</evidence>
<dbReference type="AlphaFoldDB" id="A0A1X2HT02"/>
<feature type="region of interest" description="Disordered" evidence="9">
    <location>
        <begin position="26"/>
        <end position="54"/>
    </location>
</feature>
<dbReference type="PROSITE" id="PS50114">
    <property type="entry name" value="GATA_ZN_FINGER_2"/>
    <property type="match status" value="1"/>
</dbReference>
<keyword evidence="12" id="KW-1185">Reference proteome</keyword>
<proteinExistence type="predicted"/>
<feature type="domain" description="GATA-type" evidence="10">
    <location>
        <begin position="411"/>
        <end position="464"/>
    </location>
</feature>
<feature type="compositionally biased region" description="Low complexity" evidence="9">
    <location>
        <begin position="525"/>
        <end position="549"/>
    </location>
</feature>
<dbReference type="Gene3D" id="3.30.50.10">
    <property type="entry name" value="Erythroid Transcription Factor GATA-1, subunit A"/>
    <property type="match status" value="1"/>
</dbReference>
<dbReference type="FunFam" id="3.30.50.10:FF:000007">
    <property type="entry name" value="Nitrogen regulatory AreA, N-terminal"/>
    <property type="match status" value="1"/>
</dbReference>
<dbReference type="InterPro" id="IPR013860">
    <property type="entry name" value="AreA_GATA"/>
</dbReference>
<dbReference type="GO" id="GO:0008270">
    <property type="term" value="F:zinc ion binding"/>
    <property type="evidence" value="ECO:0007669"/>
    <property type="project" value="UniProtKB-KW"/>
</dbReference>
<dbReference type="InParanoid" id="A0A1X2HT02"/>
<evidence type="ECO:0000256" key="1">
    <source>
        <dbReference type="ARBA" id="ARBA00004123"/>
    </source>
</evidence>
<dbReference type="Proteomes" id="UP000242180">
    <property type="component" value="Unassembled WGS sequence"/>
</dbReference>
<dbReference type="PRINTS" id="PR00619">
    <property type="entry name" value="GATAZNFINGER"/>
</dbReference>
<dbReference type="SMART" id="SM00401">
    <property type="entry name" value="ZnF_GATA"/>
    <property type="match status" value="1"/>
</dbReference>
<dbReference type="InterPro" id="IPR039355">
    <property type="entry name" value="Transcription_factor_GATA"/>
</dbReference>
<feature type="compositionally biased region" description="Polar residues" evidence="9">
    <location>
        <begin position="564"/>
        <end position="581"/>
    </location>
</feature>
<feature type="region of interest" description="Disordered" evidence="9">
    <location>
        <begin position="465"/>
        <end position="649"/>
    </location>
</feature>
<organism evidence="11 12">
    <name type="scientific">Syncephalastrum racemosum</name>
    <name type="common">Filamentous fungus</name>
    <dbReference type="NCBI Taxonomy" id="13706"/>
    <lineage>
        <taxon>Eukaryota</taxon>
        <taxon>Fungi</taxon>
        <taxon>Fungi incertae sedis</taxon>
        <taxon>Mucoromycota</taxon>
        <taxon>Mucoromycotina</taxon>
        <taxon>Mucoromycetes</taxon>
        <taxon>Mucorales</taxon>
        <taxon>Syncephalastraceae</taxon>
        <taxon>Syncephalastrum</taxon>
    </lineage>
</organism>
<protein>
    <recommendedName>
        <fullName evidence="10">GATA-type domain-containing protein</fullName>
    </recommendedName>
</protein>
<feature type="compositionally biased region" description="Low complexity" evidence="9">
    <location>
        <begin position="602"/>
        <end position="624"/>
    </location>
</feature>
<accession>A0A1X2HT02</accession>
<gene>
    <name evidence="11" type="ORF">BCR43DRAFT_481936</name>
</gene>
<dbReference type="PANTHER" id="PTHR10071">
    <property type="entry name" value="TRANSCRIPTION FACTOR GATA FAMILY MEMBER"/>
    <property type="match status" value="1"/>
</dbReference>
<sequence>MPQQHRSQQRNKSVIAKHAVMADQLLADSLFSPPPKKADADESPTDKKDPLASQVWRMYTKAKDNLPNGSRLENLTWRMMAMTLKSSKDKKEEDENAESPSALHLKEESDNMAIDDDDGNGHLAETTSQTSGDSQPGLPPAPDDTVALLSSSAPPYMMDFLHQDKTSDPRNTLVSGSARASTSNETTNQQYTPTKRRAGHSPQLPTNSITIPSYEYGQSEDEDDYSRSALDHRNIMSQSLPCFGDIPFEAQNQQQSILQHSTFAGSPRSASISGFYSPSSANTPSPPAFYAHDMAGSPVSTPVTPSTNEHPLLQQQHQATSQMNAGSLSFEELLNMYYSNGQQQQQQQEQQHLFSQVHRLDGLMPIQPQQHHPICSYPPNDVEPSSPEPQSQQPSTPPASSSTPMNQKMNNQGKTKCTNCQTTTTPLWRRNPQGQPLCNACGLFLKLHGVVRPLSLKTDVIKKRNRTSASAANGSKAKAKQQEVPSSSSSSIPGRGGLHTNRRSASIAGTLHIAPSSPVPPRPISFSPTASVPISSSSKRQRRFPSSSPSTPPPFPTDNIPYAPQSSSNVPPTSIGNQLNNLPPEVLPLIASAANYHAVNKQRQQQQQHQQQQQQQEQQQRQQQNEMSALVHHLFQQQQNPSSPPSHSS</sequence>
<evidence type="ECO:0000256" key="4">
    <source>
        <dbReference type="ARBA" id="ARBA00022833"/>
    </source>
</evidence>
<evidence type="ECO:0000256" key="9">
    <source>
        <dbReference type="SAM" id="MobiDB-lite"/>
    </source>
</evidence>
<dbReference type="CDD" id="cd00202">
    <property type="entry name" value="ZnF_GATA"/>
    <property type="match status" value="1"/>
</dbReference>
<reference evidence="11 12" key="1">
    <citation type="submission" date="2016-07" db="EMBL/GenBank/DDBJ databases">
        <title>Pervasive Adenine N6-methylation of Active Genes in Fungi.</title>
        <authorList>
            <consortium name="DOE Joint Genome Institute"/>
            <person name="Mondo S.J."/>
            <person name="Dannebaum R.O."/>
            <person name="Kuo R.C."/>
            <person name="Labutti K."/>
            <person name="Haridas S."/>
            <person name="Kuo A."/>
            <person name="Salamov A."/>
            <person name="Ahrendt S.R."/>
            <person name="Lipzen A."/>
            <person name="Sullivan W."/>
            <person name="Andreopoulos W.B."/>
            <person name="Clum A."/>
            <person name="Lindquist E."/>
            <person name="Daum C."/>
            <person name="Ramamoorthy G.K."/>
            <person name="Gryganskyi A."/>
            <person name="Culley D."/>
            <person name="Magnuson J.K."/>
            <person name="James T.Y."/>
            <person name="O'Malley M.A."/>
            <person name="Stajich J.E."/>
            <person name="Spatafora J.W."/>
            <person name="Visel A."/>
            <person name="Grigoriev I.V."/>
        </authorList>
    </citation>
    <scope>NUCLEOTIDE SEQUENCE [LARGE SCALE GENOMIC DNA]</scope>
    <source>
        <strain evidence="11 12">NRRL 2496</strain>
    </source>
</reference>
<evidence type="ECO:0000313" key="12">
    <source>
        <dbReference type="Proteomes" id="UP000242180"/>
    </source>
</evidence>
<name>A0A1X2HT02_SYNRA</name>
<feature type="region of interest" description="Disordered" evidence="9">
    <location>
        <begin position="367"/>
        <end position="419"/>
    </location>
</feature>
<evidence type="ECO:0000256" key="3">
    <source>
        <dbReference type="ARBA" id="ARBA00022771"/>
    </source>
</evidence>
<dbReference type="Pfam" id="PF00320">
    <property type="entry name" value="GATA"/>
    <property type="match status" value="1"/>
</dbReference>
<keyword evidence="3 8" id="KW-0863">Zinc-finger</keyword>
<feature type="region of interest" description="Disordered" evidence="9">
    <location>
        <begin position="84"/>
        <end position="224"/>
    </location>
</feature>
<dbReference type="GO" id="GO:0000981">
    <property type="term" value="F:DNA-binding transcription factor activity, RNA polymerase II-specific"/>
    <property type="evidence" value="ECO:0007669"/>
    <property type="project" value="TreeGrafter"/>
</dbReference>
<feature type="compositionally biased region" description="Basic and acidic residues" evidence="9">
    <location>
        <begin position="36"/>
        <end position="50"/>
    </location>
</feature>
<feature type="compositionally biased region" description="Polar residues" evidence="9">
    <location>
        <begin position="169"/>
        <end position="193"/>
    </location>
</feature>
<dbReference type="InterPro" id="IPR000679">
    <property type="entry name" value="Znf_GATA"/>
</dbReference>
<dbReference type="GO" id="GO:0000122">
    <property type="term" value="P:negative regulation of transcription by RNA polymerase II"/>
    <property type="evidence" value="ECO:0007669"/>
    <property type="project" value="TreeGrafter"/>
</dbReference>
<dbReference type="GO" id="GO:0005634">
    <property type="term" value="C:nucleus"/>
    <property type="evidence" value="ECO:0007669"/>
    <property type="project" value="UniProtKB-SubCell"/>
</dbReference>
<dbReference type="SUPFAM" id="SSF57716">
    <property type="entry name" value="Glucocorticoid receptor-like (DNA-binding domain)"/>
    <property type="match status" value="1"/>
</dbReference>
<dbReference type="GO" id="GO:0000978">
    <property type="term" value="F:RNA polymerase II cis-regulatory region sequence-specific DNA binding"/>
    <property type="evidence" value="ECO:0007669"/>
    <property type="project" value="TreeGrafter"/>
</dbReference>
<comment type="caution">
    <text evidence="11">The sequence shown here is derived from an EMBL/GenBank/DDBJ whole genome shotgun (WGS) entry which is preliminary data.</text>
</comment>
<evidence type="ECO:0000256" key="7">
    <source>
        <dbReference type="ARBA" id="ARBA00023242"/>
    </source>
</evidence>
<evidence type="ECO:0000256" key="5">
    <source>
        <dbReference type="ARBA" id="ARBA00023015"/>
    </source>
</evidence>
<dbReference type="OMA" id="MVIDETI"/>
<dbReference type="PANTHER" id="PTHR10071:SF281">
    <property type="entry name" value="BOX A-BINDING FACTOR-RELATED"/>
    <property type="match status" value="1"/>
</dbReference>
<dbReference type="EMBL" id="MCGN01000001">
    <property type="protein sequence ID" value="ORZ02661.1"/>
    <property type="molecule type" value="Genomic_DNA"/>
</dbReference>
<dbReference type="InterPro" id="IPR013088">
    <property type="entry name" value="Znf_NHR/GATA"/>
</dbReference>
<keyword evidence="4" id="KW-0862">Zinc</keyword>
<keyword evidence="7" id="KW-0539">Nucleus</keyword>
<dbReference type="OrthoDB" id="515401at2759"/>
<feature type="compositionally biased region" description="Polar residues" evidence="9">
    <location>
        <begin position="125"/>
        <end position="134"/>
    </location>
</feature>
<dbReference type="Pfam" id="PF08550">
    <property type="entry name" value="GATA_AreA"/>
    <property type="match status" value="1"/>
</dbReference>
<keyword evidence="2" id="KW-0479">Metal-binding</keyword>
<dbReference type="GO" id="GO:0045944">
    <property type="term" value="P:positive regulation of transcription by RNA polymerase II"/>
    <property type="evidence" value="ECO:0007669"/>
    <property type="project" value="TreeGrafter"/>
</dbReference>